<dbReference type="InterPro" id="IPR006626">
    <property type="entry name" value="PbH1"/>
</dbReference>
<evidence type="ECO:0000256" key="2">
    <source>
        <dbReference type="SAM" id="SignalP"/>
    </source>
</evidence>
<protein>
    <submittedName>
        <fullName evidence="6">Sugar-binding protein</fullName>
    </submittedName>
</protein>
<dbReference type="Gene3D" id="2.60.120.260">
    <property type="entry name" value="Galactose-binding domain-like"/>
    <property type="match status" value="1"/>
</dbReference>
<comment type="caution">
    <text evidence="6">The sequence shown here is derived from an EMBL/GenBank/DDBJ whole genome shotgun (WGS) entry which is preliminary data.</text>
</comment>
<feature type="signal peptide" evidence="2">
    <location>
        <begin position="1"/>
        <end position="28"/>
    </location>
</feature>
<dbReference type="EMBL" id="DPVV01000022">
    <property type="protein sequence ID" value="HCL00895.1"/>
    <property type="molecule type" value="Genomic_DNA"/>
</dbReference>
<evidence type="ECO:0000313" key="7">
    <source>
        <dbReference type="Proteomes" id="UP000262969"/>
    </source>
</evidence>
<evidence type="ECO:0000259" key="3">
    <source>
        <dbReference type="Pfam" id="PF07705"/>
    </source>
</evidence>
<dbReference type="InterPro" id="IPR033801">
    <property type="entry name" value="CBM6-CBM35-CBM36-like_1"/>
</dbReference>
<dbReference type="Pfam" id="PF07705">
    <property type="entry name" value="CARDB"/>
    <property type="match status" value="2"/>
</dbReference>
<dbReference type="InterPro" id="IPR011635">
    <property type="entry name" value="CARDB"/>
</dbReference>
<dbReference type="InterPro" id="IPR011050">
    <property type="entry name" value="Pectin_lyase_fold/virulence"/>
</dbReference>
<dbReference type="InterPro" id="IPR035992">
    <property type="entry name" value="Ricin_B-like_lectins"/>
</dbReference>
<dbReference type="SMART" id="SM00710">
    <property type="entry name" value="PbH1"/>
    <property type="match status" value="8"/>
</dbReference>
<keyword evidence="2" id="KW-0732">Signal</keyword>
<accession>A0A3D2X2X7</accession>
<reference evidence="6 7" key="1">
    <citation type="journal article" date="2018" name="Nat. Biotechnol.">
        <title>A standardized bacterial taxonomy based on genome phylogeny substantially revises the tree of life.</title>
        <authorList>
            <person name="Parks D.H."/>
            <person name="Chuvochina M."/>
            <person name="Waite D.W."/>
            <person name="Rinke C."/>
            <person name="Skarshewski A."/>
            <person name="Chaumeil P.A."/>
            <person name="Hugenholtz P."/>
        </authorList>
    </citation>
    <scope>NUCLEOTIDE SEQUENCE [LARGE SCALE GENOMIC DNA]</scope>
    <source>
        <strain evidence="6">UBA11728</strain>
    </source>
</reference>
<dbReference type="AlphaFoldDB" id="A0A3D2X2X7"/>
<dbReference type="CDD" id="cd23432">
    <property type="entry name" value="beta-trefoil_Ricin_EndoBetaGal-like"/>
    <property type="match status" value="1"/>
</dbReference>
<dbReference type="InterPro" id="IPR012334">
    <property type="entry name" value="Pectin_lyas_fold"/>
</dbReference>
<feature type="domain" description="CARDB" evidence="3">
    <location>
        <begin position="834"/>
        <end position="947"/>
    </location>
</feature>
<dbReference type="Gene3D" id="2.60.40.10">
    <property type="entry name" value="Immunoglobulins"/>
    <property type="match status" value="2"/>
</dbReference>
<evidence type="ECO:0000259" key="5">
    <source>
        <dbReference type="Pfam" id="PF22816"/>
    </source>
</evidence>
<dbReference type="CDD" id="cd14490">
    <property type="entry name" value="CBM6-CBM35-CBM36_like_1"/>
    <property type="match status" value="1"/>
</dbReference>
<feature type="domain" description="CARDB" evidence="3">
    <location>
        <begin position="971"/>
        <end position="1084"/>
    </location>
</feature>
<evidence type="ECO:0000256" key="1">
    <source>
        <dbReference type="SAM" id="MobiDB-lite"/>
    </source>
</evidence>
<dbReference type="Gene3D" id="2.80.10.50">
    <property type="match status" value="1"/>
</dbReference>
<dbReference type="InterPro" id="IPR055149">
    <property type="entry name" value="Agl_cat_D2"/>
</dbReference>
<sequence>MKKKVSKFLAMLLTIMLLVQTATTFVMAKEITSNATVYIKNATTGSYLYASGTNVNAGGFQEKNPYYIWSITKKSDGTFWIQNMGTNSYLCLEHASGKALLESTIYEVWMSSKWYIEGNADSSTIDNMWKSTRNSGTGGYLYTNSGNSDVFYGTTAQRWIFEDYSSSSHIPEDGVAGKLTNKVAADAIVVPGPNSDVSSIGATMPYVRYDSEYAALGGGARLANSTNWDLTNIASQASSQSYVVLPSSGSYAEWRANSSGNGVVVRFTLPDTPNGMGQKGSLDVYVNGSKVKTVDLTSYYMWQYLNGGASDTPGGGTACFAFDEAHFRLDRSLVPGDTIRIQSSGANGLTYGVDFLEIEETGGPIPQPAGSYSVVDFGAVPDDGIDDYAAINACVAAADAKGKDVYFPAGTYHINQIWRLSASDMMITGAGMWYTNIQFTNSAQQSGGISGNGDGKTKNIEFCNLYINSNLRSRYGENAIYKGFMDVFDGRSLFHDLWVEHFECGFWIADYNGTLDYSDGIKIANCRIRNNLADGVNFCQGTSNATVYNCSIRNNGDDGLAMWNNNFMSAKDLSNNTFCYNSIDLNWRAGGIAIYGGNNHKIYNNYIRDCFMSSGIHLNTTFPGYKFDSTKSIQFANNTIIRSGCSYDTWRSEYGAVDLTGAVKNVTFDNTYIYDAQHDGIRLGDSVNSVVFNNLYIYGTGVDGNTPSYSSLPHLGAAIMSFGGNPSVTINGMHLRKIAYPDVYYLNQANVVRNNVTNEGNVAYTIPAYRSVGSIQTDHGNHGQVPTIIPTATPTVTPTPTATPIPTVSPSVTPTPTATATPTVTPTPSVPYGNPDMIVTDITWSPANPTNGNQVTFSAVIKNIGTGVAPLGSINGVQFQVNGTSVSWSDNDKTQIQPGGSITVTAVSGPSGSATWAAKTGTYTITAWVNDVNRYPESNTNNNMLTKSLTVTEGGVQPTVTPTPTPGPYGNPDMIVTDITWSPASPVSGNKITFSAVIKNQGTGVAPAGSINGLQFQVNGTCVSWSDNNTTQIMPGQSVTVTANSGPTGSPTYIATAGTFSVMAWINDINRYPESNTDNNTLTKMMTVR</sequence>
<dbReference type="InterPro" id="IPR013783">
    <property type="entry name" value="Ig-like_fold"/>
</dbReference>
<evidence type="ECO:0000259" key="4">
    <source>
        <dbReference type="Pfam" id="PF22815"/>
    </source>
</evidence>
<dbReference type="Pfam" id="PF22816">
    <property type="entry name" value="CatAgl_D2"/>
    <property type="match status" value="1"/>
</dbReference>
<name>A0A3D2X2X7_9FIRM</name>
<organism evidence="6 7">
    <name type="scientific">Lachnoclostridium phytofermentans</name>
    <dbReference type="NCBI Taxonomy" id="66219"/>
    <lineage>
        <taxon>Bacteria</taxon>
        <taxon>Bacillati</taxon>
        <taxon>Bacillota</taxon>
        <taxon>Clostridia</taxon>
        <taxon>Lachnospirales</taxon>
        <taxon>Lachnospiraceae</taxon>
    </lineage>
</organism>
<feature type="domain" description="CBM6/CBM35/CBM36-like 1" evidence="4">
    <location>
        <begin position="204"/>
        <end position="360"/>
    </location>
</feature>
<dbReference type="Proteomes" id="UP000262969">
    <property type="component" value="Unassembled WGS sequence"/>
</dbReference>
<dbReference type="SUPFAM" id="SSF50370">
    <property type="entry name" value="Ricin B-like lectins"/>
    <property type="match status" value="1"/>
</dbReference>
<feature type="region of interest" description="Disordered" evidence="1">
    <location>
        <begin position="792"/>
        <end position="832"/>
    </location>
</feature>
<dbReference type="SUPFAM" id="SSF51126">
    <property type="entry name" value="Pectin lyase-like"/>
    <property type="match status" value="1"/>
</dbReference>
<feature type="compositionally biased region" description="Low complexity" evidence="1">
    <location>
        <begin position="792"/>
        <end position="831"/>
    </location>
</feature>
<evidence type="ECO:0000313" key="6">
    <source>
        <dbReference type="EMBL" id="HCL00895.1"/>
    </source>
</evidence>
<feature type="chain" id="PRO_5017756406" evidence="2">
    <location>
        <begin position="29"/>
        <end position="1089"/>
    </location>
</feature>
<dbReference type="Gene3D" id="2.160.20.10">
    <property type="entry name" value="Single-stranded right-handed beta-helix, Pectin lyase-like"/>
    <property type="match status" value="1"/>
</dbReference>
<proteinExistence type="predicted"/>
<gene>
    <name evidence="6" type="ORF">DHW61_00470</name>
</gene>
<feature type="domain" description="Alpha-1,3-glucanase catalytic" evidence="5">
    <location>
        <begin position="397"/>
        <end position="645"/>
    </location>
</feature>
<dbReference type="Pfam" id="PF22815">
    <property type="entry name" value="CatAgl_D1"/>
    <property type="match status" value="1"/>
</dbReference>